<sequence length="783" mass="80051">MTVPARLLAAGALGTALLAPLSAGAAPVSPGCDGQRATIVGTRGDDHLVGTSGPDVIVGLGGDDRIEAGAGRDVVCGLAGADVIDGGPGNDRIFGGIDSWWFDRGGPNRVGDRVLPGPGKDYVDLGADRRPGDETLERDTLVYRDLDHGIVAHFWPHEGSVEADGTDTVRVHGQMGVVGTRFDDTLIGSPRADTLRGLGGQDYLYGYGGDDLLLPGGGVDEVYGDSGNDDIGSSGGADALRGGPGDDFVDTQGNPDVAIVTLGAGADQLNTTVRPRGGFDADAGTGHDTIVLGYARHDDLPPADLDLGSGVVTLGTSATGRLASFEWWVMLDDQPLTIHGTDKAERIEAGGQGPVRAWMAGGDDAVYASGSDDFIDSGPGDDLVWAYQGTDTCLETEHARGCEVRQLPGRVRAREPAVMCHGRPSTIVGTPHRDLLVGTDGPDVIVGLGGDDRIEGGAGDDVICAGLDGMKPRTSNGGWVYYLAVGDTVLGGAGDDLIDLGYDERQVTNNGFAPDVLVLGGAHGATLRLAEAGGWSVADGAGHDRIVGQPRLDVRGSQGPDRIWGTSYDDHIDGRGGDDVVRGLGGEDVLLDSGAGDDRDRLLGGRSRDTLNAASGPDVLEGGPGNDDLIASDDAVSLDGGVGDDQLVYGGAGVGCADLTGGQGSDFLSLIPSAGNIRGRIEVDLDGGAVGPCGAVTGVEILSLTDQTSEPERGPHWVVRGTPRADQVTLFEGSRLTAHLRGGDDTLVGGQGDDVLDGGPGDDTADGGSGEDRCPRVEHRTSC</sequence>
<dbReference type="SUPFAM" id="SSF51120">
    <property type="entry name" value="beta-Roll"/>
    <property type="match status" value="5"/>
</dbReference>
<proteinExistence type="predicted"/>
<dbReference type="GO" id="GO:0005576">
    <property type="term" value="C:extracellular region"/>
    <property type="evidence" value="ECO:0007669"/>
    <property type="project" value="UniProtKB-SubCell"/>
</dbReference>
<dbReference type="PANTHER" id="PTHR38340">
    <property type="entry name" value="S-LAYER PROTEIN"/>
    <property type="match status" value="1"/>
</dbReference>
<evidence type="ECO:0008006" key="7">
    <source>
        <dbReference type="Google" id="ProtNLM"/>
    </source>
</evidence>
<evidence type="ECO:0000256" key="2">
    <source>
        <dbReference type="ARBA" id="ARBA00022525"/>
    </source>
</evidence>
<dbReference type="PANTHER" id="PTHR38340:SF1">
    <property type="entry name" value="S-LAYER PROTEIN"/>
    <property type="match status" value="1"/>
</dbReference>
<dbReference type="PROSITE" id="PS00330">
    <property type="entry name" value="HEMOLYSIN_CALCIUM"/>
    <property type="match status" value="3"/>
</dbReference>
<feature type="region of interest" description="Disordered" evidence="3">
    <location>
        <begin position="595"/>
        <end position="626"/>
    </location>
</feature>
<dbReference type="InterPro" id="IPR050557">
    <property type="entry name" value="RTX_toxin/Mannuronan_C5-epim"/>
</dbReference>
<name>A0A930VEV2_9ACTN</name>
<feature type="region of interest" description="Disordered" evidence="3">
    <location>
        <begin position="742"/>
        <end position="783"/>
    </location>
</feature>
<dbReference type="Proteomes" id="UP000640489">
    <property type="component" value="Unassembled WGS sequence"/>
</dbReference>
<dbReference type="RefSeq" id="WP_194707508.1">
    <property type="nucleotide sequence ID" value="NZ_JADKPN010000008.1"/>
</dbReference>
<evidence type="ECO:0000256" key="4">
    <source>
        <dbReference type="SAM" id="SignalP"/>
    </source>
</evidence>
<feature type="signal peptide" evidence="4">
    <location>
        <begin position="1"/>
        <end position="25"/>
    </location>
</feature>
<dbReference type="GO" id="GO:0005509">
    <property type="term" value="F:calcium ion binding"/>
    <property type="evidence" value="ECO:0007669"/>
    <property type="project" value="InterPro"/>
</dbReference>
<keyword evidence="2" id="KW-0964">Secreted</keyword>
<protein>
    <recommendedName>
        <fullName evidence="7">Calcium-binding protein</fullName>
    </recommendedName>
</protein>
<gene>
    <name evidence="5" type="ORF">ISU07_14500</name>
</gene>
<dbReference type="InterPro" id="IPR018511">
    <property type="entry name" value="Hemolysin-typ_Ca-bd_CS"/>
</dbReference>
<comment type="subcellular location">
    <subcellularLocation>
        <location evidence="1">Secreted</location>
    </subcellularLocation>
</comment>
<reference evidence="5" key="1">
    <citation type="submission" date="2020-11" db="EMBL/GenBank/DDBJ databases">
        <title>Nocardioides sp. nov., isolated from Soil of Cynanchum wilfordii Hemsley rhizosphere.</title>
        <authorList>
            <person name="Lee J.-S."/>
            <person name="Suh M.K."/>
            <person name="Kim J.-S."/>
        </authorList>
    </citation>
    <scope>NUCLEOTIDE SEQUENCE</scope>
    <source>
        <strain evidence="5">KCTC 19275</strain>
    </source>
</reference>
<comment type="caution">
    <text evidence="5">The sequence shown here is derived from an EMBL/GenBank/DDBJ whole genome shotgun (WGS) entry which is preliminary data.</text>
</comment>
<dbReference type="InterPro" id="IPR001343">
    <property type="entry name" value="Hemolysn_Ca-bd"/>
</dbReference>
<organism evidence="5 6">
    <name type="scientific">Nocardioides islandensis</name>
    <dbReference type="NCBI Taxonomy" id="433663"/>
    <lineage>
        <taxon>Bacteria</taxon>
        <taxon>Bacillati</taxon>
        <taxon>Actinomycetota</taxon>
        <taxon>Actinomycetes</taxon>
        <taxon>Propionibacteriales</taxon>
        <taxon>Nocardioidaceae</taxon>
        <taxon>Nocardioides</taxon>
    </lineage>
</organism>
<dbReference type="Gene3D" id="2.150.10.10">
    <property type="entry name" value="Serralysin-like metalloprotease, C-terminal"/>
    <property type="match status" value="5"/>
</dbReference>
<evidence type="ECO:0000256" key="3">
    <source>
        <dbReference type="SAM" id="MobiDB-lite"/>
    </source>
</evidence>
<feature type="chain" id="PRO_5037919028" description="Calcium-binding protein" evidence="4">
    <location>
        <begin position="26"/>
        <end position="783"/>
    </location>
</feature>
<dbReference type="InterPro" id="IPR011049">
    <property type="entry name" value="Serralysin-like_metalloprot_C"/>
</dbReference>
<evidence type="ECO:0000313" key="6">
    <source>
        <dbReference type="Proteomes" id="UP000640489"/>
    </source>
</evidence>
<dbReference type="EMBL" id="JADKPN010000008">
    <property type="protein sequence ID" value="MBF4764341.1"/>
    <property type="molecule type" value="Genomic_DNA"/>
</dbReference>
<dbReference type="AlphaFoldDB" id="A0A930VEV2"/>
<keyword evidence="4" id="KW-0732">Signal</keyword>
<keyword evidence="6" id="KW-1185">Reference proteome</keyword>
<feature type="compositionally biased region" description="Basic and acidic residues" evidence="3">
    <location>
        <begin position="596"/>
        <end position="609"/>
    </location>
</feature>
<dbReference type="Pfam" id="PF00353">
    <property type="entry name" value="HemolysinCabind"/>
    <property type="match status" value="10"/>
</dbReference>
<evidence type="ECO:0000313" key="5">
    <source>
        <dbReference type="EMBL" id="MBF4764341.1"/>
    </source>
</evidence>
<feature type="compositionally biased region" description="Basic and acidic residues" evidence="3">
    <location>
        <begin position="770"/>
        <end position="783"/>
    </location>
</feature>
<dbReference type="PRINTS" id="PR00313">
    <property type="entry name" value="CABNDNGRPT"/>
</dbReference>
<evidence type="ECO:0000256" key="1">
    <source>
        <dbReference type="ARBA" id="ARBA00004613"/>
    </source>
</evidence>
<accession>A0A930VEV2</accession>